<dbReference type="AlphaFoldDB" id="A0A5C4RY83"/>
<keyword evidence="1" id="KW-0472">Membrane</keyword>
<protein>
    <recommendedName>
        <fullName evidence="2">Aerotolerance regulator N-terminal domain-containing protein</fullName>
    </recommendedName>
</protein>
<feature type="transmembrane region" description="Helical" evidence="1">
    <location>
        <begin position="57"/>
        <end position="75"/>
    </location>
</feature>
<keyword evidence="4" id="KW-1185">Reference proteome</keyword>
<dbReference type="Pfam" id="PF07584">
    <property type="entry name" value="BatA"/>
    <property type="match status" value="1"/>
</dbReference>
<organism evidence="3 4">
    <name type="scientific">Arenimonas terrae</name>
    <dbReference type="NCBI Taxonomy" id="2546226"/>
    <lineage>
        <taxon>Bacteria</taxon>
        <taxon>Pseudomonadati</taxon>
        <taxon>Pseudomonadota</taxon>
        <taxon>Gammaproteobacteria</taxon>
        <taxon>Lysobacterales</taxon>
        <taxon>Lysobacteraceae</taxon>
        <taxon>Arenimonas</taxon>
    </lineage>
</organism>
<dbReference type="InterPro" id="IPR024163">
    <property type="entry name" value="Aerotolerance_reg_N"/>
</dbReference>
<evidence type="ECO:0000256" key="1">
    <source>
        <dbReference type="SAM" id="Phobius"/>
    </source>
</evidence>
<keyword evidence="1" id="KW-0812">Transmembrane</keyword>
<reference evidence="3 4" key="1">
    <citation type="submission" date="2019-03" db="EMBL/GenBank/DDBJ databases">
        <title>Arenimonas daejeonensis sp. nov., isolated from compost.</title>
        <authorList>
            <person name="Jeon C.O."/>
        </authorList>
    </citation>
    <scope>NUCLEOTIDE SEQUENCE [LARGE SCALE GENOMIC DNA]</scope>
    <source>
        <strain evidence="3 4">R29</strain>
    </source>
</reference>
<evidence type="ECO:0000259" key="2">
    <source>
        <dbReference type="Pfam" id="PF07584"/>
    </source>
</evidence>
<name>A0A5C4RY83_9GAMM</name>
<proteinExistence type="predicted"/>
<feature type="domain" description="Aerotolerance regulator N-terminal" evidence="2">
    <location>
        <begin position="4"/>
        <end position="77"/>
    </location>
</feature>
<dbReference type="EMBL" id="SMDR01000001">
    <property type="protein sequence ID" value="TNJ35641.1"/>
    <property type="molecule type" value="Genomic_DNA"/>
</dbReference>
<dbReference type="InterPro" id="IPR011933">
    <property type="entry name" value="Double_TM_dom"/>
</dbReference>
<dbReference type="RefSeq" id="WP_139447286.1">
    <property type="nucleotide sequence ID" value="NZ_SMDR01000001.1"/>
</dbReference>
<keyword evidence="1" id="KW-1133">Transmembrane helix</keyword>
<accession>A0A5C4RY83</accession>
<evidence type="ECO:0000313" key="3">
    <source>
        <dbReference type="EMBL" id="TNJ35641.1"/>
    </source>
</evidence>
<sequence length="399" mass="42205">MSLALLFPLGLAALAALALPLLIHLVRREEQRPTDFAALRWLSARLKPRARIRFEDLVLLALRLALVATLALLLARPVLFGGAGDAPWLLVLPGADPTAAPPLPEGAQRRWLAPGFPSLDAPRPTEPVAVSSLLRQLDAELPALTPVTVLVPAVFDGADGERPRLARRLDWRIVAGETPTDTVPPSPAPRLAVRHAPEREPALRYLRAAAAAWTALHAASDAAPDAASADAPSAAPLDVAGADAALPATDRPLVWLVPGELPAALRDWLRSGGHALIEPASNWPLPAPGVPAWRADDGTVLARSAAFGRGRLSQLQHPLAPDVLPALLDAGFPRHLHDLLHAPAPAPTRADAAAHVPLAGGPGFPETPRPLDTPLLWAAVALFALERLWATRRRPEAQA</sequence>
<evidence type="ECO:0000313" key="4">
    <source>
        <dbReference type="Proteomes" id="UP000305760"/>
    </source>
</evidence>
<gene>
    <name evidence="3" type="ORF">E1B00_07805</name>
</gene>
<comment type="caution">
    <text evidence="3">The sequence shown here is derived from an EMBL/GenBank/DDBJ whole genome shotgun (WGS) entry which is preliminary data.</text>
</comment>
<dbReference type="OrthoDB" id="7390489at2"/>
<dbReference type="NCBIfam" id="TIGR02226">
    <property type="entry name" value="two_anch"/>
    <property type="match status" value="1"/>
</dbReference>
<dbReference type="Proteomes" id="UP000305760">
    <property type="component" value="Unassembled WGS sequence"/>
</dbReference>